<keyword evidence="2" id="KW-1185">Reference proteome</keyword>
<organism evidence="1 2">
    <name type="scientific">Cellulophaga algicola (strain DSM 14237 / IC166 / ACAM 630)</name>
    <dbReference type="NCBI Taxonomy" id="688270"/>
    <lineage>
        <taxon>Bacteria</taxon>
        <taxon>Pseudomonadati</taxon>
        <taxon>Bacteroidota</taxon>
        <taxon>Flavobacteriia</taxon>
        <taxon>Flavobacteriales</taxon>
        <taxon>Flavobacteriaceae</taxon>
        <taxon>Cellulophaga</taxon>
    </lineage>
</organism>
<dbReference type="HOGENOM" id="CLU_050989_1_0_10"/>
<dbReference type="EMBL" id="CP002453">
    <property type="protein sequence ID" value="ADV51236.1"/>
    <property type="molecule type" value="Genomic_DNA"/>
</dbReference>
<proteinExistence type="predicted"/>
<gene>
    <name evidence="1" type="ordered locus">Celal_3992</name>
</gene>
<name>E6XD49_CELAD</name>
<dbReference type="Pfam" id="PF11153">
    <property type="entry name" value="DUF2931"/>
    <property type="match status" value="1"/>
</dbReference>
<reference evidence="1 2" key="1">
    <citation type="journal article" date="2010" name="Stand. Genomic Sci.">
        <title>Complete genome sequence of Cellulophaga algicola type strain (IC166).</title>
        <authorList>
            <person name="Abt B."/>
            <person name="Lu M."/>
            <person name="Misra M."/>
            <person name="Han C."/>
            <person name="Nolan M."/>
            <person name="Lucas S."/>
            <person name="Hammon N."/>
            <person name="Deshpande S."/>
            <person name="Cheng J.F."/>
            <person name="Tapia R."/>
            <person name="Goodwin L."/>
            <person name="Pitluck S."/>
            <person name="Liolios K."/>
            <person name="Pagani I."/>
            <person name="Ivanova N."/>
            <person name="Mavromatis K."/>
            <person name="Ovchinikova G."/>
            <person name="Pati A."/>
            <person name="Chen A."/>
            <person name="Palaniappan K."/>
            <person name="Land M."/>
            <person name="Hauser L."/>
            <person name="Chang Y.J."/>
            <person name="Jeffries C.D."/>
            <person name="Detter J.C."/>
            <person name="Brambilla E."/>
            <person name="Rohde M."/>
            <person name="Tindall B.J."/>
            <person name="Goker M."/>
            <person name="Woyke T."/>
            <person name="Bristow J."/>
            <person name="Eisen J.A."/>
            <person name="Markowitz V."/>
            <person name="Hugenholtz P."/>
            <person name="Kyrpides N.C."/>
            <person name="Klenk H.P."/>
            <person name="Lapidus A."/>
        </authorList>
    </citation>
    <scope>NUCLEOTIDE SEQUENCE [LARGE SCALE GENOMIC DNA]</scope>
    <source>
        <strain evidence="2">DSM 14237 / IC166 / ACAM 630</strain>
    </source>
</reference>
<protein>
    <recommendedName>
        <fullName evidence="3">DUF2931 family protein</fullName>
    </recommendedName>
</protein>
<sequence>MYPIPTSYETIISCNGQSVPHAYGAELKNEFTKEKKVRFIMRYIFFTISLLIIACKDRKPTKLSEEIEEVSHMNKFEWRPTECAPEHYPVTIYQGEFATEEDDYFEIPKGGVFSQGWGNTGSTWVVGPDFKSIPIKLRIIWISYTENQFYYGDFDLPKEKITALFKKGFLDNTGKQDEYTNLTVGLAPGGAVSVWVMGAGNYVEVGHYQATKTDVAMKDFAPYASMNREEYVNDVQKHFSEETKNNLAKEGIPIGKWTAYRKSYNWRPTFKHKDGGVLVDFLNKFYNGDLYNVRADNPILQEFRVSPPTQRISFDWDDKTKTRYTGVINFDEKEIWNAFEKMYENPKNTQAELLLEVDKYNSSIRIILKSENDTIPIEKSKVKIYVTPV</sequence>
<dbReference type="InterPro" id="IPR021326">
    <property type="entry name" value="DUF2931"/>
</dbReference>
<evidence type="ECO:0000313" key="1">
    <source>
        <dbReference type="EMBL" id="ADV51236.1"/>
    </source>
</evidence>
<dbReference type="Proteomes" id="UP000008634">
    <property type="component" value="Chromosome"/>
</dbReference>
<dbReference type="KEGG" id="cao:Celal_3992"/>
<dbReference type="STRING" id="688270.Celal_3992"/>
<evidence type="ECO:0000313" key="2">
    <source>
        <dbReference type="Proteomes" id="UP000008634"/>
    </source>
</evidence>
<dbReference type="AlphaFoldDB" id="E6XD49"/>
<dbReference type="eggNOG" id="ENOG5030JUG">
    <property type="taxonomic scope" value="Bacteria"/>
</dbReference>
<accession>E6XD49</accession>
<evidence type="ECO:0008006" key="3">
    <source>
        <dbReference type="Google" id="ProtNLM"/>
    </source>
</evidence>